<evidence type="ECO:0000313" key="2">
    <source>
        <dbReference type="Proteomes" id="UP000272528"/>
    </source>
</evidence>
<accession>A0A3Q8X3Q5</accession>
<keyword evidence="2" id="KW-1185">Reference proteome</keyword>
<dbReference type="KEGG" id="palb:EJC50_07015"/>
<name>A0A3Q8X3Q5_9BACL</name>
<dbReference type="Pfam" id="PF00300">
    <property type="entry name" value="His_Phos_1"/>
    <property type="match status" value="1"/>
</dbReference>
<sequence>MSETCHFWGGATVVQTKLIFVRHAESTGPFLPELDRTRGLSERGQASLSRVCEMMNEKHVDHVVSSPYRRAMLTVQGWRIPVDCLLFVMKN</sequence>
<dbReference type="EMBL" id="CP034437">
    <property type="protein sequence ID" value="AZN39440.1"/>
    <property type="molecule type" value="Genomic_DNA"/>
</dbReference>
<dbReference type="CDD" id="cd07067">
    <property type="entry name" value="HP_PGM_like"/>
    <property type="match status" value="1"/>
</dbReference>
<proteinExistence type="predicted"/>
<dbReference type="SUPFAM" id="SSF53254">
    <property type="entry name" value="Phosphoglycerate mutase-like"/>
    <property type="match status" value="1"/>
</dbReference>
<dbReference type="OrthoDB" id="2185101at2"/>
<gene>
    <name evidence="1" type="ORF">EJC50_07015</name>
</gene>
<dbReference type="AlphaFoldDB" id="A0A3Q8X3Q5"/>
<organism evidence="1 2">
    <name type="scientific">Paenibacillus albus</name>
    <dbReference type="NCBI Taxonomy" id="2495582"/>
    <lineage>
        <taxon>Bacteria</taxon>
        <taxon>Bacillati</taxon>
        <taxon>Bacillota</taxon>
        <taxon>Bacilli</taxon>
        <taxon>Bacillales</taxon>
        <taxon>Paenibacillaceae</taxon>
        <taxon>Paenibacillus</taxon>
    </lineage>
</organism>
<dbReference type="InterPro" id="IPR029033">
    <property type="entry name" value="His_PPase_superfam"/>
</dbReference>
<dbReference type="Gene3D" id="3.40.50.1240">
    <property type="entry name" value="Phosphoglycerate mutase-like"/>
    <property type="match status" value="1"/>
</dbReference>
<dbReference type="InterPro" id="IPR013078">
    <property type="entry name" value="His_Pase_superF_clade-1"/>
</dbReference>
<evidence type="ECO:0008006" key="3">
    <source>
        <dbReference type="Google" id="ProtNLM"/>
    </source>
</evidence>
<protein>
    <recommendedName>
        <fullName evidence="3">Histidine phosphatase family protein</fullName>
    </recommendedName>
</protein>
<dbReference type="Proteomes" id="UP000272528">
    <property type="component" value="Chromosome"/>
</dbReference>
<evidence type="ECO:0000313" key="1">
    <source>
        <dbReference type="EMBL" id="AZN39440.1"/>
    </source>
</evidence>
<reference evidence="2" key="1">
    <citation type="submission" date="2018-12" db="EMBL/GenBank/DDBJ databases">
        <title>Genome sequence of Peanibacillus sp.</title>
        <authorList>
            <person name="Subramani G."/>
            <person name="Srinivasan S."/>
            <person name="Kim M.K."/>
        </authorList>
    </citation>
    <scope>NUCLEOTIDE SEQUENCE [LARGE SCALE GENOMIC DNA]</scope>
    <source>
        <strain evidence="2">18JY67-1</strain>
    </source>
</reference>